<dbReference type="Pfam" id="PF00742">
    <property type="entry name" value="Homoserine_dh"/>
    <property type="match status" value="1"/>
</dbReference>
<proteinExistence type="inferred from homology"/>
<dbReference type="Gene3D" id="3.30.70.260">
    <property type="match status" value="1"/>
</dbReference>
<dbReference type="PANTHER" id="PTHR43331:SF1">
    <property type="entry name" value="HOMOSERINE DEHYDROGENASE"/>
    <property type="match status" value="1"/>
</dbReference>
<dbReference type="UniPathway" id="UPA00050">
    <property type="reaction ID" value="UER00063"/>
</dbReference>
<protein>
    <recommendedName>
        <fullName evidence="5">Homoserine dehydrogenase</fullName>
        <ecNumber evidence="4">1.1.1.3</ecNumber>
    </recommendedName>
</protein>
<evidence type="ECO:0000256" key="3">
    <source>
        <dbReference type="ARBA" id="ARBA00006753"/>
    </source>
</evidence>
<accession>A0A381YG37</accession>
<evidence type="ECO:0000256" key="2">
    <source>
        <dbReference type="ARBA" id="ARBA00005062"/>
    </source>
</evidence>
<dbReference type="Gene3D" id="3.30.360.10">
    <property type="entry name" value="Dihydrodipicolinate Reductase, domain 2"/>
    <property type="match status" value="1"/>
</dbReference>
<dbReference type="NCBIfam" id="NF004976">
    <property type="entry name" value="PRK06349.1"/>
    <property type="match status" value="1"/>
</dbReference>
<dbReference type="SUPFAM" id="SSF51735">
    <property type="entry name" value="NAD(P)-binding Rossmann-fold domains"/>
    <property type="match status" value="1"/>
</dbReference>
<dbReference type="EMBL" id="UINC01018161">
    <property type="protein sequence ID" value="SVA76019.1"/>
    <property type="molecule type" value="Genomic_DNA"/>
</dbReference>
<dbReference type="Pfam" id="PF01842">
    <property type="entry name" value="ACT"/>
    <property type="match status" value="1"/>
</dbReference>
<dbReference type="GO" id="GO:0004412">
    <property type="term" value="F:homoserine dehydrogenase activity"/>
    <property type="evidence" value="ECO:0007669"/>
    <property type="project" value="UniProtKB-EC"/>
</dbReference>
<dbReference type="Gene3D" id="3.40.50.720">
    <property type="entry name" value="NAD(P)-binding Rossmann-like Domain"/>
    <property type="match status" value="1"/>
</dbReference>
<dbReference type="GO" id="GO:0009086">
    <property type="term" value="P:methionine biosynthetic process"/>
    <property type="evidence" value="ECO:0007669"/>
    <property type="project" value="UniProtKB-KW"/>
</dbReference>
<dbReference type="PROSITE" id="PS01042">
    <property type="entry name" value="HOMOSER_DHGENASE"/>
    <property type="match status" value="1"/>
</dbReference>
<dbReference type="UniPathway" id="UPA00051">
    <property type="reaction ID" value="UER00465"/>
</dbReference>
<organism evidence="12">
    <name type="scientific">marine metagenome</name>
    <dbReference type="NCBI Taxonomy" id="408172"/>
    <lineage>
        <taxon>unclassified sequences</taxon>
        <taxon>metagenomes</taxon>
        <taxon>ecological metagenomes</taxon>
    </lineage>
</organism>
<comment type="similarity">
    <text evidence="3">Belongs to the homoserine dehydrogenase family.</text>
</comment>
<evidence type="ECO:0000256" key="9">
    <source>
        <dbReference type="ARBA" id="ARBA00023002"/>
    </source>
</evidence>
<evidence type="ECO:0000256" key="1">
    <source>
        <dbReference type="ARBA" id="ARBA00005056"/>
    </source>
</evidence>
<reference evidence="12" key="1">
    <citation type="submission" date="2018-05" db="EMBL/GenBank/DDBJ databases">
        <authorList>
            <person name="Lanie J.A."/>
            <person name="Ng W.-L."/>
            <person name="Kazmierczak K.M."/>
            <person name="Andrzejewski T.M."/>
            <person name="Davidsen T.M."/>
            <person name="Wayne K.J."/>
            <person name="Tettelin H."/>
            <person name="Glass J.I."/>
            <person name="Rusch D."/>
            <person name="Podicherti R."/>
            <person name="Tsui H.-C.T."/>
            <person name="Winkler M.E."/>
        </authorList>
    </citation>
    <scope>NUCLEOTIDE SEQUENCE</scope>
</reference>
<evidence type="ECO:0000256" key="7">
    <source>
        <dbReference type="ARBA" id="ARBA00022697"/>
    </source>
</evidence>
<dbReference type="EC" id="1.1.1.3" evidence="4"/>
<keyword evidence="6" id="KW-0028">Amino-acid biosynthesis</keyword>
<evidence type="ECO:0000259" key="11">
    <source>
        <dbReference type="PROSITE" id="PS51671"/>
    </source>
</evidence>
<name>A0A381YG37_9ZZZZ</name>
<dbReference type="FunFam" id="3.30.360.10:FF:000005">
    <property type="entry name" value="Homoserine dehydrogenase"/>
    <property type="match status" value="1"/>
</dbReference>
<evidence type="ECO:0000256" key="5">
    <source>
        <dbReference type="ARBA" id="ARBA00013376"/>
    </source>
</evidence>
<dbReference type="PANTHER" id="PTHR43331">
    <property type="entry name" value="HOMOSERINE DEHYDROGENASE"/>
    <property type="match status" value="1"/>
</dbReference>
<evidence type="ECO:0000256" key="10">
    <source>
        <dbReference type="ARBA" id="ARBA00023167"/>
    </source>
</evidence>
<dbReference type="PIRSF" id="PIRSF000098">
    <property type="entry name" value="Homoser_dehydrog"/>
    <property type="match status" value="1"/>
</dbReference>
<evidence type="ECO:0000256" key="8">
    <source>
        <dbReference type="ARBA" id="ARBA00022857"/>
    </source>
</evidence>
<keyword evidence="8" id="KW-0521">NADP</keyword>
<comment type="pathway">
    <text evidence="1">Amino-acid biosynthesis; L-threonine biosynthesis; L-threonine from L-aspartate: step 3/5.</text>
</comment>
<gene>
    <name evidence="12" type="ORF">METZ01_LOCUS128873</name>
</gene>
<dbReference type="CDD" id="cd04881">
    <property type="entry name" value="ACT_HSDH-Hom"/>
    <property type="match status" value="1"/>
</dbReference>
<feature type="domain" description="ACT" evidence="11">
    <location>
        <begin position="351"/>
        <end position="427"/>
    </location>
</feature>
<dbReference type="InterPro" id="IPR045865">
    <property type="entry name" value="ACT-like_dom_sf"/>
</dbReference>
<dbReference type="AlphaFoldDB" id="A0A381YG37"/>
<keyword evidence="10" id="KW-0486">Methionine biosynthesis</keyword>
<dbReference type="Pfam" id="PF03447">
    <property type="entry name" value="NAD_binding_3"/>
    <property type="match status" value="1"/>
</dbReference>
<dbReference type="InterPro" id="IPR002912">
    <property type="entry name" value="ACT_dom"/>
</dbReference>
<dbReference type="SUPFAM" id="SSF55347">
    <property type="entry name" value="Glyceraldehyde-3-phosphate dehydrogenase-like, C-terminal domain"/>
    <property type="match status" value="1"/>
</dbReference>
<dbReference type="SUPFAM" id="SSF55021">
    <property type="entry name" value="ACT-like"/>
    <property type="match status" value="1"/>
</dbReference>
<dbReference type="GO" id="GO:0009088">
    <property type="term" value="P:threonine biosynthetic process"/>
    <property type="evidence" value="ECO:0007669"/>
    <property type="project" value="UniProtKB-UniPathway"/>
</dbReference>
<keyword evidence="9" id="KW-0560">Oxidoreductase</keyword>
<keyword evidence="7" id="KW-0791">Threonine biosynthesis</keyword>
<dbReference type="PROSITE" id="PS51671">
    <property type="entry name" value="ACT"/>
    <property type="match status" value="1"/>
</dbReference>
<dbReference type="InterPro" id="IPR005106">
    <property type="entry name" value="Asp/hSer_DH_NAD-bd"/>
</dbReference>
<comment type="pathway">
    <text evidence="2">Amino-acid biosynthesis; L-methionine biosynthesis via de novo pathway; L-homoserine from L-aspartate: step 3/3.</text>
</comment>
<dbReference type="InterPro" id="IPR001342">
    <property type="entry name" value="HDH_cat"/>
</dbReference>
<evidence type="ECO:0000256" key="6">
    <source>
        <dbReference type="ARBA" id="ARBA00022605"/>
    </source>
</evidence>
<dbReference type="GO" id="GO:0050661">
    <property type="term" value="F:NADP binding"/>
    <property type="evidence" value="ECO:0007669"/>
    <property type="project" value="InterPro"/>
</dbReference>
<evidence type="ECO:0000256" key="4">
    <source>
        <dbReference type="ARBA" id="ARBA00013213"/>
    </source>
</evidence>
<sequence>MRSSIGVGLIGMGVVGSGVARVITENSTALHSHVGLPLKLMKVAVRDTSKQREFMGAQNILGDNPEELINDESVNIVVELMGGEHPALELILAAVKNGKHVVTANKEVISKHGADIFSLARENNVRVLFEASVGGGIPIISPLMRDLVANDIKSIKAIINGTTNYILTRMANEQADYQQVLQEAQKLGYAESDPTSDVEGIDAGYKLSILSTLAFRASVKNTDIYTEGITNLTDKDFLYAKELGYSIKLLAIATRTGSSVLGRVHPALIPEDQMLAKVDDALNAVEVETDLVDKVLFHGPGAGSMPTSSAVVADIVNIARTIAGGTDLLDPVQLSEEIEIRSIDTLITKYYFRLEAEDQPGVLARIAAVFGDCGISISSFIQKGLGDQSTNAELVIMTHEANESSVTRAVSSLRELDVVRMIGNVIRVVE</sequence>
<evidence type="ECO:0000313" key="12">
    <source>
        <dbReference type="EMBL" id="SVA76019.1"/>
    </source>
</evidence>
<dbReference type="InterPro" id="IPR036291">
    <property type="entry name" value="NAD(P)-bd_dom_sf"/>
</dbReference>
<dbReference type="InterPro" id="IPR016204">
    <property type="entry name" value="HDH"/>
</dbReference>
<dbReference type="InterPro" id="IPR019811">
    <property type="entry name" value="HDH_CS"/>
</dbReference>